<dbReference type="PROSITE" id="PS00211">
    <property type="entry name" value="ABC_TRANSPORTER_1"/>
    <property type="match status" value="1"/>
</dbReference>
<dbReference type="SMART" id="SM00382">
    <property type="entry name" value="AAA"/>
    <property type="match status" value="1"/>
</dbReference>
<dbReference type="InterPro" id="IPR003593">
    <property type="entry name" value="AAA+_ATPase"/>
</dbReference>
<keyword evidence="3" id="KW-0547">Nucleotide-binding</keyword>
<dbReference type="InterPro" id="IPR017871">
    <property type="entry name" value="ABC_transporter-like_CS"/>
</dbReference>
<evidence type="ECO:0000256" key="4">
    <source>
        <dbReference type="ARBA" id="ARBA00022840"/>
    </source>
</evidence>
<evidence type="ECO:0000313" key="6">
    <source>
        <dbReference type="EMBL" id="CAA7603366.1"/>
    </source>
</evidence>
<name>A0A8S0XDC3_9FIRM</name>
<sequence length="374" mass="41487">MAKILFGFLPPLSLPPMGRGQMLAKTLTKTRDPVAICDGGRGQTLGKTPLVELRGLKKHYVLKKSMLEKLAGGREQVVKAVDGVDLQIFNGETLGLVGESGCGKSTLGRTILQLHPPSAGDIIFDGKPIHDLKREERRDFCRQAQIIFQNPYSSLNPRKSVRQILALALRARGLSDPNLQEEEIRLLLPRVGLSEAHIDRYPHQFSGGQRQRIGVARALALKPRFVVADEPVSALDVSVQAQIINLLEELQAEFQLTYLFVAHDLSVIHHISDRVAVMYLGKIVEIAETEELFNDPRHPYTQALLSAIPRVDKEARSTRILLTGTVPTPIDSPAGCAFHPRCFKRKGRICEEQPPDLVYDSSWHGVACHACQML</sequence>
<dbReference type="EMBL" id="LR746496">
    <property type="protein sequence ID" value="CAA7603366.1"/>
    <property type="molecule type" value="Genomic_DNA"/>
</dbReference>
<reference evidence="6" key="2">
    <citation type="submission" date="2020-01" db="EMBL/GenBank/DDBJ databases">
        <authorList>
            <person name="Hornung B."/>
        </authorList>
    </citation>
    <scope>NUCLEOTIDE SEQUENCE</scope>
    <source>
        <strain evidence="6">PacBioINE</strain>
    </source>
</reference>
<dbReference type="GO" id="GO:0015833">
    <property type="term" value="P:peptide transport"/>
    <property type="evidence" value="ECO:0007669"/>
    <property type="project" value="InterPro"/>
</dbReference>
<dbReference type="GO" id="GO:0005524">
    <property type="term" value="F:ATP binding"/>
    <property type="evidence" value="ECO:0007669"/>
    <property type="project" value="UniProtKB-KW"/>
</dbReference>
<dbReference type="InterPro" id="IPR013563">
    <property type="entry name" value="Oligopep_ABC_C"/>
</dbReference>
<dbReference type="Pfam" id="PF00005">
    <property type="entry name" value="ABC_tran"/>
    <property type="match status" value="1"/>
</dbReference>
<dbReference type="PROSITE" id="PS50893">
    <property type="entry name" value="ABC_TRANSPORTER_2"/>
    <property type="match status" value="1"/>
</dbReference>
<dbReference type="AlphaFoldDB" id="A0A8S0XDC3"/>
<keyword evidence="8" id="KW-1185">Reference proteome</keyword>
<dbReference type="Proteomes" id="UP000836597">
    <property type="component" value="Chromosome"/>
</dbReference>
<dbReference type="InterPro" id="IPR003439">
    <property type="entry name" value="ABC_transporter-like_ATP-bd"/>
</dbReference>
<dbReference type="EC" id="3.6.1.3" evidence="6"/>
<comment type="similarity">
    <text evidence="1">Belongs to the ABC transporter superfamily.</text>
</comment>
<dbReference type="NCBIfam" id="TIGR01727">
    <property type="entry name" value="oligo_HPY"/>
    <property type="match status" value="1"/>
</dbReference>
<dbReference type="FunFam" id="3.40.50.300:FF:000016">
    <property type="entry name" value="Oligopeptide ABC transporter ATP-binding component"/>
    <property type="match status" value="1"/>
</dbReference>
<dbReference type="GO" id="GO:0016887">
    <property type="term" value="F:ATP hydrolysis activity"/>
    <property type="evidence" value="ECO:0007669"/>
    <property type="project" value="InterPro"/>
</dbReference>
<dbReference type="Gene3D" id="3.40.50.300">
    <property type="entry name" value="P-loop containing nucleotide triphosphate hydrolases"/>
    <property type="match status" value="1"/>
</dbReference>
<dbReference type="GO" id="GO:0055085">
    <property type="term" value="P:transmembrane transport"/>
    <property type="evidence" value="ECO:0007669"/>
    <property type="project" value="UniProtKB-ARBA"/>
</dbReference>
<evidence type="ECO:0000259" key="5">
    <source>
        <dbReference type="PROSITE" id="PS50893"/>
    </source>
</evidence>
<dbReference type="Proteomes" id="UP001071230">
    <property type="component" value="Unassembled WGS sequence"/>
</dbReference>
<dbReference type="PANTHER" id="PTHR43776:SF7">
    <property type="entry name" value="D,D-DIPEPTIDE TRANSPORT ATP-BINDING PROTEIN DDPF-RELATED"/>
    <property type="match status" value="1"/>
</dbReference>
<dbReference type="PANTHER" id="PTHR43776">
    <property type="entry name" value="TRANSPORT ATP-BINDING PROTEIN"/>
    <property type="match status" value="1"/>
</dbReference>
<dbReference type="Pfam" id="PF08352">
    <property type="entry name" value="oligo_HPY"/>
    <property type="match status" value="1"/>
</dbReference>
<dbReference type="SUPFAM" id="SSF52540">
    <property type="entry name" value="P-loop containing nucleoside triphosphate hydrolases"/>
    <property type="match status" value="1"/>
</dbReference>
<dbReference type="KEGG" id="aacx:DEACI_4189"/>
<dbReference type="InterPro" id="IPR050319">
    <property type="entry name" value="ABC_transp_ATP-bind"/>
</dbReference>
<dbReference type="InterPro" id="IPR027417">
    <property type="entry name" value="P-loop_NTPase"/>
</dbReference>
<keyword evidence="4 7" id="KW-0067">ATP-binding</keyword>
<feature type="domain" description="ABC transporter" evidence="5">
    <location>
        <begin position="62"/>
        <end position="305"/>
    </location>
</feature>
<organism evidence="6">
    <name type="scientific">Acididesulfobacillus acetoxydans</name>
    <dbReference type="NCBI Taxonomy" id="1561005"/>
    <lineage>
        <taxon>Bacteria</taxon>
        <taxon>Bacillati</taxon>
        <taxon>Bacillota</taxon>
        <taxon>Clostridia</taxon>
        <taxon>Eubacteriales</taxon>
        <taxon>Peptococcaceae</taxon>
        <taxon>Acididesulfobacillus</taxon>
    </lineage>
</organism>
<keyword evidence="2" id="KW-0813">Transport</keyword>
<keyword evidence="6" id="KW-0378">Hydrolase</keyword>
<evidence type="ECO:0000256" key="3">
    <source>
        <dbReference type="ARBA" id="ARBA00022741"/>
    </source>
</evidence>
<dbReference type="EMBL" id="CDGJ01000124">
    <property type="protein sequence ID" value="CEJ09305.1"/>
    <property type="molecule type" value="Genomic_DNA"/>
</dbReference>
<dbReference type="CDD" id="cd03257">
    <property type="entry name" value="ABC_NikE_OppD_transporters"/>
    <property type="match status" value="1"/>
</dbReference>
<evidence type="ECO:0000313" key="8">
    <source>
        <dbReference type="Proteomes" id="UP001071230"/>
    </source>
</evidence>
<evidence type="ECO:0000256" key="2">
    <source>
        <dbReference type="ARBA" id="ARBA00022448"/>
    </source>
</evidence>
<evidence type="ECO:0000256" key="1">
    <source>
        <dbReference type="ARBA" id="ARBA00005417"/>
    </source>
</evidence>
<proteinExistence type="inferred from homology"/>
<accession>A0A8S0XDC3</accession>
<reference evidence="7" key="1">
    <citation type="submission" date="2014-11" db="EMBL/GenBank/DDBJ databases">
        <authorList>
            <person name="Hornung B.V."/>
        </authorList>
    </citation>
    <scope>NUCLEOTIDE SEQUENCE</scope>
    <source>
        <strain evidence="7">INE</strain>
    </source>
</reference>
<gene>
    <name evidence="7" type="ORF">DEACI_3789</name>
    <name evidence="6" type="ORF">DEACI_4189</name>
</gene>
<protein>
    <submittedName>
        <fullName evidence="6">ABC transporter</fullName>
        <ecNumber evidence="6">3.6.1.3</ecNumber>
    </submittedName>
    <submittedName>
        <fullName evidence="7">Oligopeptide transport ATP-binding protein AppF</fullName>
    </submittedName>
</protein>
<evidence type="ECO:0000313" key="7">
    <source>
        <dbReference type="EMBL" id="CEJ09305.1"/>
    </source>
</evidence>